<evidence type="ECO:0000313" key="1">
    <source>
        <dbReference type="EnsemblPlants" id="mito2_p00040.1"/>
    </source>
</evidence>
<reference evidence="1" key="1">
    <citation type="submission" date="2021-05" db="UniProtKB">
        <authorList>
            <consortium name="EnsemblPlants"/>
        </authorList>
    </citation>
    <scope>IDENTIFICATION</scope>
    <source>
        <strain evidence="1">subsp. malaccensis</strain>
    </source>
</reference>
<dbReference type="Gramene" id="mito2_t00040.1">
    <property type="protein sequence ID" value="mito2_p00040.1"/>
    <property type="gene ID" value="mito2_g00040"/>
</dbReference>
<protein>
    <submittedName>
        <fullName evidence="1">Uncharacterized protein</fullName>
    </submittedName>
</protein>
<accession>A0A804U5M7</accession>
<organism evidence="1 2">
    <name type="scientific">Musa acuminata subsp. malaccensis</name>
    <name type="common">Wild banana</name>
    <name type="synonym">Musa malaccensis</name>
    <dbReference type="NCBI Taxonomy" id="214687"/>
    <lineage>
        <taxon>Eukaryota</taxon>
        <taxon>Viridiplantae</taxon>
        <taxon>Streptophyta</taxon>
        <taxon>Embryophyta</taxon>
        <taxon>Tracheophyta</taxon>
        <taxon>Spermatophyta</taxon>
        <taxon>Magnoliopsida</taxon>
        <taxon>Liliopsida</taxon>
        <taxon>Zingiberales</taxon>
        <taxon>Musaceae</taxon>
        <taxon>Musa</taxon>
    </lineage>
</organism>
<sequence length="14" mass="1619">MLLIVYIVKGARSR</sequence>
<keyword evidence="2" id="KW-1185">Reference proteome</keyword>
<dbReference type="EnsemblPlants" id="mito2_t00040.1">
    <property type="protein sequence ID" value="mito2_p00040.1"/>
    <property type="gene ID" value="mito2_g00040"/>
</dbReference>
<name>A0A804U5M7_MUSAM</name>
<dbReference type="Proteomes" id="UP000012960">
    <property type="component" value="Unplaced"/>
</dbReference>
<proteinExistence type="predicted"/>
<dbReference type="InParanoid" id="A0A804U5M7"/>
<evidence type="ECO:0000313" key="2">
    <source>
        <dbReference type="Proteomes" id="UP000012960"/>
    </source>
</evidence>